<dbReference type="RefSeq" id="WP_229812896.1">
    <property type="nucleotide sequence ID" value="NZ_BMRE01000022.1"/>
</dbReference>
<name>A0ABQ2UTA0_9PSEU</name>
<reference evidence="3" key="1">
    <citation type="journal article" date="2019" name="Int. J. Syst. Evol. Microbiol.">
        <title>The Global Catalogue of Microorganisms (GCM) 10K type strain sequencing project: providing services to taxonomists for standard genome sequencing and annotation.</title>
        <authorList>
            <consortium name="The Broad Institute Genomics Platform"/>
            <consortium name="The Broad Institute Genome Sequencing Center for Infectious Disease"/>
            <person name="Wu L."/>
            <person name="Ma J."/>
        </authorList>
    </citation>
    <scope>NUCLEOTIDE SEQUENCE [LARGE SCALE GENOMIC DNA]</scope>
    <source>
        <strain evidence="3">JCM 3296</strain>
    </source>
</reference>
<accession>A0ABQ2UTA0</accession>
<comment type="caution">
    <text evidence="2">The sequence shown here is derived from an EMBL/GenBank/DDBJ whole genome shotgun (WGS) entry which is preliminary data.</text>
</comment>
<dbReference type="SUPFAM" id="SSF159127">
    <property type="entry name" value="HupF/HypC-like"/>
    <property type="match status" value="1"/>
</dbReference>
<keyword evidence="3" id="KW-1185">Reference proteome</keyword>
<protein>
    <submittedName>
        <fullName evidence="2">Hydrogenase assembly protein HupF</fullName>
    </submittedName>
</protein>
<evidence type="ECO:0000256" key="1">
    <source>
        <dbReference type="ARBA" id="ARBA00006018"/>
    </source>
</evidence>
<dbReference type="Pfam" id="PF01455">
    <property type="entry name" value="HupF_HypC"/>
    <property type="match status" value="1"/>
</dbReference>
<sequence>MNDDKEVCREDICVTCADLAVPGKVVYLLPDDMAVVRGDDGHTQEVSIALVTAAVGDVVLLHAGEAIALLPGDAG</sequence>
<comment type="similarity">
    <text evidence="1">Belongs to the HupF/HypC family.</text>
</comment>
<organism evidence="2 3">
    <name type="scientific">Lentzea flava</name>
    <dbReference type="NCBI Taxonomy" id="103732"/>
    <lineage>
        <taxon>Bacteria</taxon>
        <taxon>Bacillati</taxon>
        <taxon>Actinomycetota</taxon>
        <taxon>Actinomycetes</taxon>
        <taxon>Pseudonocardiales</taxon>
        <taxon>Pseudonocardiaceae</taxon>
        <taxon>Lentzea</taxon>
    </lineage>
</organism>
<gene>
    <name evidence="2" type="ORF">GCM10010178_48690</name>
</gene>
<dbReference type="InterPro" id="IPR001109">
    <property type="entry name" value="Hydrogenase_HupF/HypC"/>
</dbReference>
<evidence type="ECO:0000313" key="2">
    <source>
        <dbReference type="EMBL" id="GGU50210.1"/>
    </source>
</evidence>
<proteinExistence type="inferred from homology"/>
<dbReference type="Gene3D" id="2.30.30.140">
    <property type="match status" value="1"/>
</dbReference>
<dbReference type="Proteomes" id="UP000649573">
    <property type="component" value="Unassembled WGS sequence"/>
</dbReference>
<evidence type="ECO:0000313" key="3">
    <source>
        <dbReference type="Proteomes" id="UP000649573"/>
    </source>
</evidence>
<dbReference type="EMBL" id="BMRE01000022">
    <property type="protein sequence ID" value="GGU50210.1"/>
    <property type="molecule type" value="Genomic_DNA"/>
</dbReference>